<comment type="caution">
    <text evidence="6">The sequence shown here is derived from an EMBL/GenBank/DDBJ whole genome shotgun (WGS) entry which is preliminary data.</text>
</comment>
<dbReference type="PATRIC" id="fig|1703.6.peg.1466"/>
<dbReference type="Pfam" id="PF00589">
    <property type="entry name" value="Phage_integrase"/>
    <property type="match status" value="1"/>
</dbReference>
<dbReference type="InterPro" id="IPR002104">
    <property type="entry name" value="Integrase_catalytic"/>
</dbReference>
<dbReference type="PANTHER" id="PTHR30629:SF2">
    <property type="entry name" value="PROPHAGE INTEGRASE INTS-RELATED"/>
    <property type="match status" value="1"/>
</dbReference>
<dbReference type="InterPro" id="IPR010998">
    <property type="entry name" value="Integrase_recombinase_N"/>
</dbReference>
<dbReference type="AlphaFoldDB" id="A0A0B9AAI5"/>
<dbReference type="PANTHER" id="PTHR30629">
    <property type="entry name" value="PROPHAGE INTEGRASE"/>
    <property type="match status" value="1"/>
</dbReference>
<dbReference type="GO" id="GO:0006310">
    <property type="term" value="P:DNA recombination"/>
    <property type="evidence" value="ECO:0007669"/>
    <property type="project" value="UniProtKB-KW"/>
</dbReference>
<protein>
    <submittedName>
        <fullName evidence="6">Integrase family protein</fullName>
    </submittedName>
</protein>
<dbReference type="CDD" id="cd01189">
    <property type="entry name" value="INT_ICEBs1_C_like"/>
    <property type="match status" value="1"/>
</dbReference>
<keyword evidence="7" id="KW-1185">Reference proteome</keyword>
<keyword evidence="4" id="KW-0233">DNA recombination</keyword>
<sequence>MARIPIPVGAWGNISVSGKRGSFRAAARFRQANGRTITRSRFGTTKEAARNALLEHLTELREQAIAGELSNSTTVGSFTKDWLQRWEESDEHPPATIATYTAAVKWIREELGMLRLVECTTGKLENGVKRIAEGHGETTAKQARTVLRHIFADAVRLDALATNPALGVSPIKPKAGEVRAMTQGDVVALRNAARRWEATPHKSFRPYRRDILDSIDVMLGTGVRTGELLGIRWQDIDLEADVPTVSVMGTVTQAKGQGVIWKPAPKSETSKRTLYLPSIAAEALRRQFADREFRPESEAVFASEVGTWRNPSSYRVHFRQVRLLAGLDWVTPKSIRKTVATTIYGAGGLDNASKQLGHSEVGVTAKHYVQKLNIGPQGVVGVLDKWMQSVS</sequence>
<accession>A0A0B9AAI5</accession>
<dbReference type="InterPro" id="IPR013762">
    <property type="entry name" value="Integrase-like_cat_sf"/>
</dbReference>
<dbReference type="InterPro" id="IPR011010">
    <property type="entry name" value="DNA_brk_join_enz"/>
</dbReference>
<evidence type="ECO:0000256" key="3">
    <source>
        <dbReference type="ARBA" id="ARBA00023125"/>
    </source>
</evidence>
<dbReference type="Proteomes" id="UP000031488">
    <property type="component" value="Unassembled WGS sequence"/>
</dbReference>
<dbReference type="OrthoDB" id="4326943at2"/>
<dbReference type="GO" id="GO:0015074">
    <property type="term" value="P:DNA integration"/>
    <property type="evidence" value="ECO:0007669"/>
    <property type="project" value="UniProtKB-KW"/>
</dbReference>
<comment type="similarity">
    <text evidence="1">Belongs to the 'phage' integrase family.</text>
</comment>
<keyword evidence="3" id="KW-0238">DNA-binding</keyword>
<dbReference type="PROSITE" id="PS51898">
    <property type="entry name" value="TYR_RECOMBINASE"/>
    <property type="match status" value="1"/>
</dbReference>
<evidence type="ECO:0000259" key="5">
    <source>
        <dbReference type="PROSITE" id="PS51898"/>
    </source>
</evidence>
<dbReference type="GO" id="GO:0003677">
    <property type="term" value="F:DNA binding"/>
    <property type="evidence" value="ECO:0007669"/>
    <property type="project" value="UniProtKB-KW"/>
</dbReference>
<proteinExistence type="inferred from homology"/>
<keyword evidence="2" id="KW-0229">DNA integration</keyword>
<evidence type="ECO:0000256" key="1">
    <source>
        <dbReference type="ARBA" id="ARBA00008857"/>
    </source>
</evidence>
<evidence type="ECO:0000256" key="4">
    <source>
        <dbReference type="ARBA" id="ARBA00023172"/>
    </source>
</evidence>
<organism evidence="6 7">
    <name type="scientific">Brevibacterium linens</name>
    <dbReference type="NCBI Taxonomy" id="1703"/>
    <lineage>
        <taxon>Bacteria</taxon>
        <taxon>Bacillati</taxon>
        <taxon>Actinomycetota</taxon>
        <taxon>Actinomycetes</taxon>
        <taxon>Micrococcales</taxon>
        <taxon>Brevibacteriaceae</taxon>
        <taxon>Brevibacterium</taxon>
    </lineage>
</organism>
<evidence type="ECO:0000313" key="7">
    <source>
        <dbReference type="Proteomes" id="UP000031488"/>
    </source>
</evidence>
<dbReference type="RefSeq" id="WP_039208902.1">
    <property type="nucleotide sequence ID" value="NZ_JTJZ01000018.1"/>
</dbReference>
<feature type="domain" description="Tyr recombinase" evidence="5">
    <location>
        <begin position="176"/>
        <end position="384"/>
    </location>
</feature>
<evidence type="ECO:0000313" key="6">
    <source>
        <dbReference type="EMBL" id="KHS52596.1"/>
    </source>
</evidence>
<reference evidence="6 7" key="1">
    <citation type="submission" date="2014-11" db="EMBL/GenBank/DDBJ databases">
        <title>Draft Genome Sequence of Brevibacterium linens AE038-8.</title>
        <authorList>
            <person name="Maizel D."/>
            <person name="Utturkar S.M."/>
            <person name="Brown S.D."/>
            <person name="Ferrero M."/>
            <person name="Rosen B.P."/>
        </authorList>
    </citation>
    <scope>NUCLEOTIDE SEQUENCE [LARGE SCALE GENOMIC DNA]</scope>
    <source>
        <strain evidence="6 7">AE038-8</strain>
    </source>
</reference>
<dbReference type="InterPro" id="IPR050808">
    <property type="entry name" value="Phage_Integrase"/>
</dbReference>
<name>A0A0B9AAI5_BRELN</name>
<dbReference type="SUPFAM" id="SSF56349">
    <property type="entry name" value="DNA breaking-rejoining enzymes"/>
    <property type="match status" value="1"/>
</dbReference>
<evidence type="ECO:0000256" key="2">
    <source>
        <dbReference type="ARBA" id="ARBA00022908"/>
    </source>
</evidence>
<dbReference type="Gene3D" id="1.10.443.10">
    <property type="entry name" value="Intergrase catalytic core"/>
    <property type="match status" value="1"/>
</dbReference>
<dbReference type="EMBL" id="JTJZ01000018">
    <property type="protein sequence ID" value="KHS52596.1"/>
    <property type="molecule type" value="Genomic_DNA"/>
</dbReference>
<dbReference type="Gene3D" id="1.10.150.130">
    <property type="match status" value="1"/>
</dbReference>
<gene>
    <name evidence="6" type="ORF">AE0388_1579</name>
</gene>